<sequence length="337" mass="35121">MTDSIMFPSAISGFDTATDLADVKNIISSATSTSVPTEAAKSDANPQVRADSAAPSLTAPRGNALADKALAFAMLQTMMSQENFAIAKETINTTRQEKKLAAEERMEKLKESMDQQKEAKKGGFFGKLFGWIATAVTAIVGAVLIATGVGAAAGVALIACAVITGLNQISEETGGWLQAGVAKMFQAFGMSEEKAKEAAGWTLMAVSVAAGIAAAVVSGGASVAASFGRLAAKIATDVVAKLVKAIPQITRVVEASLQVATGATQIYSGVKQKFANDSKAEAMDLKAFLLKLQQIMDDESDRIKDILDRILNLASVVNEILSGQQTSNAKLNQRISA</sequence>
<dbReference type="RefSeq" id="WP_180568335.1">
    <property type="nucleotide sequence ID" value="NZ_JACCKB010000012.1"/>
</dbReference>
<evidence type="ECO:0000313" key="9">
    <source>
        <dbReference type="Proteomes" id="UP000569732"/>
    </source>
</evidence>
<proteinExistence type="inferred from homology"/>
<evidence type="ECO:0000259" key="7">
    <source>
        <dbReference type="Pfam" id="PF04888"/>
    </source>
</evidence>
<comment type="caution">
    <text evidence="8">The sequence shown here is derived from an EMBL/GenBank/DDBJ whole genome shotgun (WGS) entry which is preliminary data.</text>
</comment>
<comment type="similarity">
    <text evidence="4">Belongs to the SctE/SipB/YopB family.</text>
</comment>
<feature type="domain" description="Translocator protein BipB-like C-terminal" evidence="7">
    <location>
        <begin position="72"/>
        <end position="244"/>
    </location>
</feature>
<dbReference type="InterPro" id="IPR006972">
    <property type="entry name" value="BipB-like_C"/>
</dbReference>
<evidence type="ECO:0000256" key="3">
    <source>
        <dbReference type="ARBA" id="ARBA00023026"/>
    </source>
</evidence>
<feature type="transmembrane region" description="Helical" evidence="6">
    <location>
        <begin position="198"/>
        <end position="224"/>
    </location>
</feature>
<keyword evidence="6" id="KW-1133">Transmembrane helix</keyword>
<feature type="transmembrane region" description="Helical" evidence="6">
    <location>
        <begin position="131"/>
        <end position="164"/>
    </location>
</feature>
<accession>A0A853I9S9</accession>
<organism evidence="8 9">
    <name type="scientific">Spartinivicinus marinus</name>
    <dbReference type="NCBI Taxonomy" id="2994442"/>
    <lineage>
        <taxon>Bacteria</taxon>
        <taxon>Pseudomonadati</taxon>
        <taxon>Pseudomonadota</taxon>
        <taxon>Gammaproteobacteria</taxon>
        <taxon>Oceanospirillales</taxon>
        <taxon>Zooshikellaceae</taxon>
        <taxon>Spartinivicinus</taxon>
    </lineage>
</organism>
<keyword evidence="2" id="KW-1043">Host membrane</keyword>
<keyword evidence="3" id="KW-0843">Virulence</keyword>
<evidence type="ECO:0000256" key="1">
    <source>
        <dbReference type="ARBA" id="ARBA00004301"/>
    </source>
</evidence>
<keyword evidence="9" id="KW-1185">Reference proteome</keyword>
<name>A0A853I9S9_9GAMM</name>
<protein>
    <submittedName>
        <fullName evidence="8">Type III secretion system translocon subunit SctE</fullName>
    </submittedName>
</protein>
<dbReference type="GO" id="GO:0033644">
    <property type="term" value="C:host cell membrane"/>
    <property type="evidence" value="ECO:0007669"/>
    <property type="project" value="UniProtKB-SubCell"/>
</dbReference>
<dbReference type="Pfam" id="PF04888">
    <property type="entry name" value="SseC"/>
    <property type="match status" value="1"/>
</dbReference>
<gene>
    <name evidence="8" type="primary">sctE</name>
    <name evidence="8" type="ORF">H0A36_09820</name>
</gene>
<reference evidence="8 9" key="1">
    <citation type="submission" date="2020-07" db="EMBL/GenBank/DDBJ databases">
        <title>Endozoicomonas sp. nov., isolated from sediment.</title>
        <authorList>
            <person name="Gu T."/>
        </authorList>
    </citation>
    <scope>NUCLEOTIDE SEQUENCE [LARGE SCALE GENOMIC DNA]</scope>
    <source>
        <strain evidence="8 9">SM1973</strain>
    </source>
</reference>
<keyword evidence="6" id="KW-0472">Membrane</keyword>
<dbReference type="AlphaFoldDB" id="A0A853I9S9"/>
<evidence type="ECO:0000256" key="6">
    <source>
        <dbReference type="SAM" id="Phobius"/>
    </source>
</evidence>
<dbReference type="Proteomes" id="UP000569732">
    <property type="component" value="Unassembled WGS sequence"/>
</dbReference>
<keyword evidence="6" id="KW-0812">Transmembrane</keyword>
<evidence type="ECO:0000256" key="5">
    <source>
        <dbReference type="SAM" id="MobiDB-lite"/>
    </source>
</evidence>
<feature type="region of interest" description="Disordered" evidence="5">
    <location>
        <begin position="32"/>
        <end position="59"/>
    </location>
</feature>
<comment type="subcellular location">
    <subcellularLocation>
        <location evidence="1">Host membrane</location>
        <topology evidence="1">Multi-pass membrane protein</topology>
    </subcellularLocation>
</comment>
<dbReference type="EMBL" id="JACCKB010000012">
    <property type="protein sequence ID" value="NYZ66307.1"/>
    <property type="molecule type" value="Genomic_DNA"/>
</dbReference>
<evidence type="ECO:0000256" key="2">
    <source>
        <dbReference type="ARBA" id="ARBA00022870"/>
    </source>
</evidence>
<evidence type="ECO:0000256" key="4">
    <source>
        <dbReference type="ARBA" id="ARBA00035640"/>
    </source>
</evidence>
<evidence type="ECO:0000313" key="8">
    <source>
        <dbReference type="EMBL" id="NYZ66307.1"/>
    </source>
</evidence>